<keyword evidence="7" id="KW-1185">Reference proteome</keyword>
<keyword evidence="3" id="KW-0804">Transcription</keyword>
<proteinExistence type="predicted"/>
<dbReference type="SUPFAM" id="SSF48498">
    <property type="entry name" value="Tetracyclin repressor-like, C-terminal domain"/>
    <property type="match status" value="1"/>
</dbReference>
<dbReference type="Proteomes" id="UP000182108">
    <property type="component" value="Unassembled WGS sequence"/>
</dbReference>
<evidence type="ECO:0000256" key="3">
    <source>
        <dbReference type="ARBA" id="ARBA00023163"/>
    </source>
</evidence>
<dbReference type="Gene3D" id="1.10.357.10">
    <property type="entry name" value="Tetracycline Repressor, domain 2"/>
    <property type="match status" value="1"/>
</dbReference>
<dbReference type="GO" id="GO:0003677">
    <property type="term" value="F:DNA binding"/>
    <property type="evidence" value="ECO:0007669"/>
    <property type="project" value="UniProtKB-UniRule"/>
</dbReference>
<sequence>MATVNDPNRSPVERASLDRAAWIEAAIDLIATEGIAGLRIETLARKLRVTKGSFYWHFRDRRALQRALLEHWREGRIRDIHKQTRARPGHEAEQLRHVIDVYSASRNRKGILIELAIREWAQRDPEVAEVVAEVDAIRLACARDLFLALGLSEEEATARATLLYAYVFGFSLMHVERMPQEIERLKTRIAGWITGPAAGDDEGSSERLHAE</sequence>
<keyword evidence="2 4" id="KW-0238">DNA-binding</keyword>
<dbReference type="AlphaFoldDB" id="A0A0K6ISG2"/>
<keyword evidence="1" id="KW-0805">Transcription regulation</keyword>
<dbReference type="RefSeq" id="WP_055422955.1">
    <property type="nucleotide sequence ID" value="NZ_CYHH01000002.1"/>
</dbReference>
<gene>
    <name evidence="6" type="ORF">Ga0061068_102249</name>
</gene>
<feature type="domain" description="HTH tetR-type" evidence="5">
    <location>
        <begin position="16"/>
        <end position="76"/>
    </location>
</feature>
<dbReference type="PANTHER" id="PTHR47506">
    <property type="entry name" value="TRANSCRIPTIONAL REGULATORY PROTEIN"/>
    <property type="match status" value="1"/>
</dbReference>
<dbReference type="Pfam" id="PF00440">
    <property type="entry name" value="TetR_N"/>
    <property type="match status" value="1"/>
</dbReference>
<dbReference type="InterPro" id="IPR009057">
    <property type="entry name" value="Homeodomain-like_sf"/>
</dbReference>
<dbReference type="OrthoDB" id="9809772at2"/>
<accession>A0A0K6ISG2</accession>
<dbReference type="EMBL" id="CYHH01000002">
    <property type="protein sequence ID" value="CUB06019.1"/>
    <property type="molecule type" value="Genomic_DNA"/>
</dbReference>
<dbReference type="InterPro" id="IPR036271">
    <property type="entry name" value="Tet_transcr_reg_TetR-rel_C_sf"/>
</dbReference>
<feature type="DNA-binding region" description="H-T-H motif" evidence="4">
    <location>
        <begin position="39"/>
        <end position="58"/>
    </location>
</feature>
<dbReference type="PROSITE" id="PS50977">
    <property type="entry name" value="HTH_TETR_2"/>
    <property type="match status" value="1"/>
</dbReference>
<evidence type="ECO:0000256" key="2">
    <source>
        <dbReference type="ARBA" id="ARBA00023125"/>
    </source>
</evidence>
<dbReference type="PRINTS" id="PR00455">
    <property type="entry name" value="HTHTETR"/>
</dbReference>
<evidence type="ECO:0000313" key="6">
    <source>
        <dbReference type="EMBL" id="CUB06019.1"/>
    </source>
</evidence>
<evidence type="ECO:0000256" key="1">
    <source>
        <dbReference type="ARBA" id="ARBA00023015"/>
    </source>
</evidence>
<dbReference type="InterPro" id="IPR001647">
    <property type="entry name" value="HTH_TetR"/>
</dbReference>
<protein>
    <submittedName>
        <fullName evidence="6">Transcriptional regulator, TetR family</fullName>
    </submittedName>
</protein>
<dbReference type="SUPFAM" id="SSF46689">
    <property type="entry name" value="Homeodomain-like"/>
    <property type="match status" value="1"/>
</dbReference>
<evidence type="ECO:0000256" key="4">
    <source>
        <dbReference type="PROSITE-ProRule" id="PRU00335"/>
    </source>
</evidence>
<organism evidence="6 7">
    <name type="scientific">Tepidiphilus thermophilus</name>
    <dbReference type="NCBI Taxonomy" id="876478"/>
    <lineage>
        <taxon>Bacteria</taxon>
        <taxon>Pseudomonadati</taxon>
        <taxon>Pseudomonadota</taxon>
        <taxon>Hydrogenophilia</taxon>
        <taxon>Hydrogenophilales</taxon>
        <taxon>Hydrogenophilaceae</taxon>
        <taxon>Tepidiphilus</taxon>
    </lineage>
</organism>
<dbReference type="PANTHER" id="PTHR47506:SF6">
    <property type="entry name" value="HTH-TYPE TRANSCRIPTIONAL REPRESSOR NEMR"/>
    <property type="match status" value="1"/>
</dbReference>
<evidence type="ECO:0000259" key="5">
    <source>
        <dbReference type="PROSITE" id="PS50977"/>
    </source>
</evidence>
<evidence type="ECO:0000313" key="7">
    <source>
        <dbReference type="Proteomes" id="UP000182108"/>
    </source>
</evidence>
<name>A0A0K6ISG2_9PROT</name>
<reference evidence="7" key="1">
    <citation type="submission" date="2015-08" db="EMBL/GenBank/DDBJ databases">
        <authorList>
            <person name="Babu N.S."/>
            <person name="Beckwith C.J."/>
            <person name="Beseler K.G."/>
            <person name="Brison A."/>
            <person name="Carone J.V."/>
            <person name="Caskin T.P."/>
            <person name="Diamond M."/>
            <person name="Durham M.E."/>
            <person name="Foxe J.M."/>
            <person name="Go M."/>
            <person name="Henderson B.A."/>
            <person name="Jones I.B."/>
            <person name="McGettigan J.A."/>
            <person name="Micheletti S.J."/>
            <person name="Nasrallah M.E."/>
            <person name="Ortiz D."/>
            <person name="Piller C.R."/>
            <person name="Privatt S.R."/>
            <person name="Schneider S.L."/>
            <person name="Sharp S."/>
            <person name="Smith T.C."/>
            <person name="Stanton J.D."/>
            <person name="Ullery H.E."/>
            <person name="Wilson R.J."/>
            <person name="Serrano M.G."/>
            <person name="Buck G."/>
            <person name="Lee V."/>
            <person name="Wang Y."/>
            <person name="Carvalho R."/>
            <person name="Voegtly L."/>
            <person name="Shi R."/>
            <person name="Duckworth R."/>
            <person name="Johnson A."/>
            <person name="Loviza R."/>
            <person name="Walstead R."/>
            <person name="Shah Z."/>
            <person name="Kiflezghi M."/>
            <person name="Wade K."/>
            <person name="Ball S.L."/>
            <person name="Bradley K.W."/>
            <person name="Asai D.J."/>
            <person name="Bowman C.A."/>
            <person name="Russell D.A."/>
            <person name="Pope W.H."/>
            <person name="Jacobs-Sera D."/>
            <person name="Hendrix R.W."/>
            <person name="Hatfull G.F."/>
        </authorList>
    </citation>
    <scope>NUCLEOTIDE SEQUENCE [LARGE SCALE GENOMIC DNA]</scope>
    <source>
        <strain evidence="7">JCM 19170</strain>
    </source>
</reference>